<feature type="transmembrane region" description="Helical" evidence="7">
    <location>
        <begin position="77"/>
        <end position="97"/>
    </location>
</feature>
<feature type="transmembrane region" description="Helical" evidence="7">
    <location>
        <begin position="137"/>
        <end position="157"/>
    </location>
</feature>
<proteinExistence type="inferred from homology"/>
<keyword evidence="10" id="KW-1185">Reference proteome</keyword>
<keyword evidence="9" id="KW-0645">Protease</keyword>
<dbReference type="SUPFAM" id="SSF57845">
    <property type="entry name" value="B-box zinc-binding domain"/>
    <property type="match status" value="1"/>
</dbReference>
<evidence type="ECO:0000256" key="6">
    <source>
        <dbReference type="ARBA" id="ARBA00023136"/>
    </source>
</evidence>
<feature type="transmembrane region" description="Helical" evidence="7">
    <location>
        <begin position="218"/>
        <end position="235"/>
    </location>
</feature>
<evidence type="ECO:0000256" key="5">
    <source>
        <dbReference type="ARBA" id="ARBA00022989"/>
    </source>
</evidence>
<dbReference type="InterPro" id="IPR050925">
    <property type="entry name" value="Rhomboid_protease_S54"/>
</dbReference>
<keyword evidence="6 7" id="KW-0472">Membrane</keyword>
<keyword evidence="4" id="KW-0378">Hydrolase</keyword>
<evidence type="ECO:0000313" key="10">
    <source>
        <dbReference type="Proteomes" id="UP001183390"/>
    </source>
</evidence>
<dbReference type="InterPro" id="IPR035952">
    <property type="entry name" value="Rhomboid-like_sf"/>
</dbReference>
<dbReference type="Proteomes" id="UP001183390">
    <property type="component" value="Unassembled WGS sequence"/>
</dbReference>
<comment type="similarity">
    <text evidence="2">Belongs to the peptidase S54 family.</text>
</comment>
<evidence type="ECO:0000256" key="1">
    <source>
        <dbReference type="ARBA" id="ARBA00004141"/>
    </source>
</evidence>
<protein>
    <submittedName>
        <fullName evidence="9">Rhomboid family intramembrane serine protease</fullName>
    </submittedName>
</protein>
<evidence type="ECO:0000259" key="8">
    <source>
        <dbReference type="Pfam" id="PF01694"/>
    </source>
</evidence>
<dbReference type="Gene3D" id="1.20.1540.10">
    <property type="entry name" value="Rhomboid-like"/>
    <property type="match status" value="1"/>
</dbReference>
<organism evidence="9 10">
    <name type="scientific">Nocardiopsis lambiniae</name>
    <dbReference type="NCBI Taxonomy" id="3075539"/>
    <lineage>
        <taxon>Bacteria</taxon>
        <taxon>Bacillati</taxon>
        <taxon>Actinomycetota</taxon>
        <taxon>Actinomycetes</taxon>
        <taxon>Streptosporangiales</taxon>
        <taxon>Nocardiopsidaceae</taxon>
        <taxon>Nocardiopsis</taxon>
    </lineage>
</organism>
<dbReference type="RefSeq" id="WP_311513575.1">
    <property type="nucleotide sequence ID" value="NZ_JAVREP010000017.1"/>
</dbReference>
<reference evidence="10" key="1">
    <citation type="submission" date="2023-07" db="EMBL/GenBank/DDBJ databases">
        <title>30 novel species of actinomycetes from the DSMZ collection.</title>
        <authorList>
            <person name="Nouioui I."/>
        </authorList>
    </citation>
    <scope>NUCLEOTIDE SEQUENCE [LARGE SCALE GENOMIC DNA]</scope>
    <source>
        <strain evidence="10">DSM 44743</strain>
    </source>
</reference>
<dbReference type="GO" id="GO:0008233">
    <property type="term" value="F:peptidase activity"/>
    <property type="evidence" value="ECO:0007669"/>
    <property type="project" value="UniProtKB-KW"/>
</dbReference>
<feature type="transmembrane region" description="Helical" evidence="7">
    <location>
        <begin position="169"/>
        <end position="186"/>
    </location>
</feature>
<sequence>MTASPPPSGAVPEPEPPARRTCYRHPDRVTRLGCSRCERPICPDCMVTASVGQHCPDCVAEGNRAVRRTRTPFGGGTINAPYVTWAILGLMGVGYVAQMLTASSPLNAWDSPLVRELGMWGGGVAFRDEWYRLITSAFLHGSLWHILFNGWAMYVLGPQLERWLGHGRFLTLWVLGALGGSVLTLLAAPQTLAIGASGAIFALFGAVFVIGRRLGLDVRMIAILLGINLVITFLFPGISWTAHIGGLVVGALLGAVFAHLPGRSASPSTRGLVHIGAMVVLGVVLVALVYTSPVLLTALYGS</sequence>
<name>A0ABU2MEM6_9ACTN</name>
<evidence type="ECO:0000256" key="4">
    <source>
        <dbReference type="ARBA" id="ARBA00022801"/>
    </source>
</evidence>
<evidence type="ECO:0000313" key="9">
    <source>
        <dbReference type="EMBL" id="MDT0331014.1"/>
    </source>
</evidence>
<keyword evidence="3 7" id="KW-0812">Transmembrane</keyword>
<feature type="transmembrane region" description="Helical" evidence="7">
    <location>
        <begin position="192"/>
        <end position="211"/>
    </location>
</feature>
<keyword evidence="5 7" id="KW-1133">Transmembrane helix</keyword>
<evidence type="ECO:0000256" key="2">
    <source>
        <dbReference type="ARBA" id="ARBA00009045"/>
    </source>
</evidence>
<dbReference type="InterPro" id="IPR022764">
    <property type="entry name" value="Peptidase_S54_rhomboid_dom"/>
</dbReference>
<dbReference type="PANTHER" id="PTHR43731:SF14">
    <property type="entry name" value="PRESENILIN-ASSOCIATED RHOMBOID-LIKE PROTEIN, MITOCHONDRIAL"/>
    <property type="match status" value="1"/>
</dbReference>
<gene>
    <name evidence="9" type="ORF">RM479_21565</name>
</gene>
<dbReference type="Pfam" id="PF01694">
    <property type="entry name" value="Rhomboid"/>
    <property type="match status" value="1"/>
</dbReference>
<dbReference type="GO" id="GO:0006508">
    <property type="term" value="P:proteolysis"/>
    <property type="evidence" value="ECO:0007669"/>
    <property type="project" value="UniProtKB-KW"/>
</dbReference>
<comment type="subcellular location">
    <subcellularLocation>
        <location evidence="1">Membrane</location>
        <topology evidence="1">Multi-pass membrane protein</topology>
    </subcellularLocation>
</comment>
<feature type="domain" description="Peptidase S54 rhomboid" evidence="8">
    <location>
        <begin position="128"/>
        <end position="258"/>
    </location>
</feature>
<evidence type="ECO:0000256" key="7">
    <source>
        <dbReference type="SAM" id="Phobius"/>
    </source>
</evidence>
<comment type="caution">
    <text evidence="9">The sequence shown here is derived from an EMBL/GenBank/DDBJ whole genome shotgun (WGS) entry which is preliminary data.</text>
</comment>
<feature type="transmembrane region" description="Helical" evidence="7">
    <location>
        <begin position="272"/>
        <end position="300"/>
    </location>
</feature>
<accession>A0ABU2MEM6</accession>
<dbReference type="EMBL" id="JAVREP010000017">
    <property type="protein sequence ID" value="MDT0331014.1"/>
    <property type="molecule type" value="Genomic_DNA"/>
</dbReference>
<evidence type="ECO:0000256" key="3">
    <source>
        <dbReference type="ARBA" id="ARBA00022692"/>
    </source>
</evidence>
<dbReference type="SUPFAM" id="SSF144091">
    <property type="entry name" value="Rhomboid-like"/>
    <property type="match status" value="1"/>
</dbReference>
<feature type="transmembrane region" description="Helical" evidence="7">
    <location>
        <begin position="241"/>
        <end position="260"/>
    </location>
</feature>
<dbReference type="PANTHER" id="PTHR43731">
    <property type="entry name" value="RHOMBOID PROTEASE"/>
    <property type="match status" value="1"/>
</dbReference>